<name>A0A9R1UW92_LACSA</name>
<accession>A0A9R1UW92</accession>
<dbReference type="Proteomes" id="UP000235145">
    <property type="component" value="Unassembled WGS sequence"/>
</dbReference>
<sequence>MSYLSREKEMFLVFTYARLCSIALTLSFYKFSFAPFVGELQHPNSWLWLLVSISSNTRFGCCIYLEAFYYSPFKLHSFQDFVLK</sequence>
<evidence type="ECO:0000313" key="2">
    <source>
        <dbReference type="Proteomes" id="UP000235145"/>
    </source>
</evidence>
<protein>
    <submittedName>
        <fullName evidence="1">Uncharacterized protein</fullName>
    </submittedName>
</protein>
<keyword evidence="2" id="KW-1185">Reference proteome</keyword>
<evidence type="ECO:0000313" key="1">
    <source>
        <dbReference type="EMBL" id="KAJ0195080.1"/>
    </source>
</evidence>
<comment type="caution">
    <text evidence="1">The sequence shown here is derived from an EMBL/GenBank/DDBJ whole genome shotgun (WGS) entry which is preliminary data.</text>
</comment>
<dbReference type="AlphaFoldDB" id="A0A9R1UW92"/>
<dbReference type="EMBL" id="NBSK02000007">
    <property type="protein sequence ID" value="KAJ0195080.1"/>
    <property type="molecule type" value="Genomic_DNA"/>
</dbReference>
<proteinExistence type="predicted"/>
<organism evidence="1 2">
    <name type="scientific">Lactuca sativa</name>
    <name type="common">Garden lettuce</name>
    <dbReference type="NCBI Taxonomy" id="4236"/>
    <lineage>
        <taxon>Eukaryota</taxon>
        <taxon>Viridiplantae</taxon>
        <taxon>Streptophyta</taxon>
        <taxon>Embryophyta</taxon>
        <taxon>Tracheophyta</taxon>
        <taxon>Spermatophyta</taxon>
        <taxon>Magnoliopsida</taxon>
        <taxon>eudicotyledons</taxon>
        <taxon>Gunneridae</taxon>
        <taxon>Pentapetalae</taxon>
        <taxon>asterids</taxon>
        <taxon>campanulids</taxon>
        <taxon>Asterales</taxon>
        <taxon>Asteraceae</taxon>
        <taxon>Cichorioideae</taxon>
        <taxon>Cichorieae</taxon>
        <taxon>Lactucinae</taxon>
        <taxon>Lactuca</taxon>
    </lineage>
</organism>
<reference evidence="1 2" key="1">
    <citation type="journal article" date="2017" name="Nat. Commun.">
        <title>Genome assembly with in vitro proximity ligation data and whole-genome triplication in lettuce.</title>
        <authorList>
            <person name="Reyes-Chin-Wo S."/>
            <person name="Wang Z."/>
            <person name="Yang X."/>
            <person name="Kozik A."/>
            <person name="Arikit S."/>
            <person name="Song C."/>
            <person name="Xia L."/>
            <person name="Froenicke L."/>
            <person name="Lavelle D.O."/>
            <person name="Truco M.J."/>
            <person name="Xia R."/>
            <person name="Zhu S."/>
            <person name="Xu C."/>
            <person name="Xu H."/>
            <person name="Xu X."/>
            <person name="Cox K."/>
            <person name="Korf I."/>
            <person name="Meyers B.C."/>
            <person name="Michelmore R.W."/>
        </authorList>
    </citation>
    <scope>NUCLEOTIDE SEQUENCE [LARGE SCALE GENOMIC DNA]</scope>
    <source>
        <strain evidence="2">cv. Salinas</strain>
        <tissue evidence="1">Seedlings</tissue>
    </source>
</reference>
<gene>
    <name evidence="1" type="ORF">LSAT_V11C700369950</name>
</gene>